<dbReference type="EMBL" id="CADCXV010000169">
    <property type="protein sequence ID" value="CAB0028665.1"/>
    <property type="molecule type" value="Genomic_DNA"/>
</dbReference>
<proteinExistence type="predicted"/>
<evidence type="ECO:0000313" key="6">
    <source>
        <dbReference type="EMBL" id="CAB0028665.1"/>
    </source>
</evidence>
<dbReference type="InterPro" id="IPR018957">
    <property type="entry name" value="Znf_C3HC4_RING-type"/>
</dbReference>
<accession>A0A6H5HXJ9</accession>
<dbReference type="GO" id="GO:0005634">
    <property type="term" value="C:nucleus"/>
    <property type="evidence" value="ECO:0007669"/>
    <property type="project" value="UniProtKB-ARBA"/>
</dbReference>
<evidence type="ECO:0000256" key="3">
    <source>
        <dbReference type="ARBA" id="ARBA00022833"/>
    </source>
</evidence>
<dbReference type="GO" id="GO:0008270">
    <property type="term" value="F:zinc ion binding"/>
    <property type="evidence" value="ECO:0007669"/>
    <property type="project" value="UniProtKB-KW"/>
</dbReference>
<dbReference type="InterPro" id="IPR047153">
    <property type="entry name" value="TRIM45/56/19-like"/>
</dbReference>
<evidence type="ECO:0000256" key="2">
    <source>
        <dbReference type="ARBA" id="ARBA00022771"/>
    </source>
</evidence>
<dbReference type="InterPro" id="IPR001841">
    <property type="entry name" value="Znf_RING"/>
</dbReference>
<name>A0A6H5HXJ9_9HYME</name>
<evidence type="ECO:0000256" key="4">
    <source>
        <dbReference type="SAM" id="MobiDB-lite"/>
    </source>
</evidence>
<evidence type="ECO:0000256" key="1">
    <source>
        <dbReference type="ARBA" id="ARBA00022723"/>
    </source>
</evidence>
<feature type="compositionally biased region" description="Polar residues" evidence="4">
    <location>
        <begin position="155"/>
        <end position="170"/>
    </location>
</feature>
<dbReference type="Gene3D" id="3.30.40.10">
    <property type="entry name" value="Zinc/RING finger domain, C3HC4 (zinc finger)"/>
    <property type="match status" value="1"/>
</dbReference>
<dbReference type="InterPro" id="IPR013083">
    <property type="entry name" value="Znf_RING/FYVE/PHD"/>
</dbReference>
<organism evidence="6 7">
    <name type="scientific">Trichogramma brassicae</name>
    <dbReference type="NCBI Taxonomy" id="86971"/>
    <lineage>
        <taxon>Eukaryota</taxon>
        <taxon>Metazoa</taxon>
        <taxon>Ecdysozoa</taxon>
        <taxon>Arthropoda</taxon>
        <taxon>Hexapoda</taxon>
        <taxon>Insecta</taxon>
        <taxon>Pterygota</taxon>
        <taxon>Neoptera</taxon>
        <taxon>Endopterygota</taxon>
        <taxon>Hymenoptera</taxon>
        <taxon>Apocrita</taxon>
        <taxon>Proctotrupomorpha</taxon>
        <taxon>Chalcidoidea</taxon>
        <taxon>Trichogrammatidae</taxon>
        <taxon>Trichogramma</taxon>
    </lineage>
</organism>
<dbReference type="InterPro" id="IPR017907">
    <property type="entry name" value="Znf_RING_CS"/>
</dbReference>
<dbReference type="OrthoDB" id="264520at2759"/>
<keyword evidence="7" id="KW-1185">Reference proteome</keyword>
<keyword evidence="2" id="KW-0863">Zinc-finger</keyword>
<dbReference type="PANTHER" id="PTHR25462:SF296">
    <property type="entry name" value="MEIOTIC P26, ISOFORM F"/>
    <property type="match status" value="1"/>
</dbReference>
<reference evidence="6 7" key="1">
    <citation type="submission" date="2020-02" db="EMBL/GenBank/DDBJ databases">
        <authorList>
            <person name="Ferguson B K."/>
        </authorList>
    </citation>
    <scope>NUCLEOTIDE SEQUENCE [LARGE SCALE GENOMIC DNA]</scope>
</reference>
<dbReference type="PROSITE" id="PS00518">
    <property type="entry name" value="ZF_RING_1"/>
    <property type="match status" value="1"/>
</dbReference>
<gene>
    <name evidence="6" type="ORF">TBRA_LOCUS810</name>
</gene>
<protein>
    <recommendedName>
        <fullName evidence="5">RING-type domain-containing protein</fullName>
    </recommendedName>
</protein>
<dbReference type="Pfam" id="PF00097">
    <property type="entry name" value="zf-C3HC4"/>
    <property type="match status" value="1"/>
</dbReference>
<dbReference type="SMART" id="SM00184">
    <property type="entry name" value="RING"/>
    <property type="match status" value="1"/>
</dbReference>
<dbReference type="Proteomes" id="UP000479190">
    <property type="component" value="Unassembled WGS sequence"/>
</dbReference>
<dbReference type="AlphaFoldDB" id="A0A6H5HXJ9"/>
<feature type="compositionally biased region" description="Acidic residues" evidence="4">
    <location>
        <begin position="139"/>
        <end position="148"/>
    </location>
</feature>
<sequence>MDAKARGNDDDDHRCASGLSSIKKKLDRSVSDVCNNNSSKDGFIFGSWKCRRNSKKTRVDANEDREYATVDYGSIAAAAAQVRRRIKPRPSSVHDQLREQDFWCPRCGSKMEEPRLLPCLHSVCSACVNEFMSKHYYGDDDDEDDDDVDGHHYSRLQQPCGNRASGSSSLKSRRQRLEGCPRCEHPLPRHGSAQPPPHYSLQHRLVMYAVRRRLSQRAICCDACPQEVQATQHCSRCLCNFCDECGALHEHRGLDPAALAGQAHQAAGRLPRAPGALAQVSLSGLQAGHLQGVHVDAARAGARARLRLEAALREARALLELLLLRETERQRDGSGQAAAAAAAALDFVLKDGWQRTKSPPERRSRSSASTHSREARQRILEYSRLKRAKYLTEAIFIADDLLANGSVVEILSLERIILKRLRFLGLDVDDSDAPDGCSDRVKSATTTNTTTATTTTMHSGIFHCCTFCSSGGKKDVACACGGTMPVTDLPVQCSRRLQRLRPRPLGTPGRASLVLLRLHDARQRLPLAAQVYLQIDHLSATLYSTALRDGCYVL</sequence>
<feature type="region of interest" description="Disordered" evidence="4">
    <location>
        <begin position="139"/>
        <end position="171"/>
    </location>
</feature>
<dbReference type="SUPFAM" id="SSF57850">
    <property type="entry name" value="RING/U-box"/>
    <property type="match status" value="1"/>
</dbReference>
<keyword evidence="1" id="KW-0479">Metal-binding</keyword>
<feature type="domain" description="RING-type" evidence="5">
    <location>
        <begin position="104"/>
        <end position="183"/>
    </location>
</feature>
<evidence type="ECO:0000313" key="7">
    <source>
        <dbReference type="Proteomes" id="UP000479190"/>
    </source>
</evidence>
<dbReference type="PANTHER" id="PTHR25462">
    <property type="entry name" value="BONUS, ISOFORM C-RELATED"/>
    <property type="match status" value="1"/>
</dbReference>
<keyword evidence="3" id="KW-0862">Zinc</keyword>
<evidence type="ECO:0000259" key="5">
    <source>
        <dbReference type="SMART" id="SM00184"/>
    </source>
</evidence>